<evidence type="ECO:0000313" key="10">
    <source>
        <dbReference type="Proteomes" id="UP000241394"/>
    </source>
</evidence>
<evidence type="ECO:0000256" key="1">
    <source>
        <dbReference type="ARBA" id="ARBA00004141"/>
    </source>
</evidence>
<evidence type="ECO:0000256" key="7">
    <source>
        <dbReference type="SAM" id="Phobius"/>
    </source>
</evidence>
<dbReference type="SUPFAM" id="SSF103473">
    <property type="entry name" value="MFS general substrate transporter"/>
    <property type="match status" value="1"/>
</dbReference>
<dbReference type="InterPro" id="IPR036259">
    <property type="entry name" value="MFS_trans_sf"/>
</dbReference>
<comment type="subcellular location">
    <subcellularLocation>
        <location evidence="1">Membrane</location>
        <topology evidence="1">Multi-pass membrane protein</topology>
    </subcellularLocation>
</comment>
<dbReference type="STRING" id="1590841.A0A2R6QLY6"/>
<dbReference type="PROSITE" id="PS50850">
    <property type="entry name" value="MFS"/>
    <property type="match status" value="1"/>
</dbReference>
<organism evidence="9 10">
    <name type="scientific">Actinidia chinensis var. chinensis</name>
    <name type="common">Chinese soft-hair kiwi</name>
    <dbReference type="NCBI Taxonomy" id="1590841"/>
    <lineage>
        <taxon>Eukaryota</taxon>
        <taxon>Viridiplantae</taxon>
        <taxon>Streptophyta</taxon>
        <taxon>Embryophyta</taxon>
        <taxon>Tracheophyta</taxon>
        <taxon>Spermatophyta</taxon>
        <taxon>Magnoliopsida</taxon>
        <taxon>eudicotyledons</taxon>
        <taxon>Gunneridae</taxon>
        <taxon>Pentapetalae</taxon>
        <taxon>asterids</taxon>
        <taxon>Ericales</taxon>
        <taxon>Actinidiaceae</taxon>
        <taxon>Actinidia</taxon>
    </lineage>
</organism>
<dbReference type="Gramene" id="PSS10420">
    <property type="protein sequence ID" value="PSS10420"/>
    <property type="gene ID" value="CEY00_Acc17515"/>
</dbReference>
<keyword evidence="5 7" id="KW-0472">Membrane</keyword>
<evidence type="ECO:0000256" key="6">
    <source>
        <dbReference type="ARBA" id="ARBA00044504"/>
    </source>
</evidence>
<protein>
    <submittedName>
        <fullName evidence="9">Inositol transporter like</fullName>
    </submittedName>
</protein>
<dbReference type="Proteomes" id="UP000241394">
    <property type="component" value="Chromosome LG15"/>
</dbReference>
<sequence>MEGGGHKADKTEFTECWRTSWQTPYIMRLALSAGIGGLLFGYDTGVISGALLYIRDDFKSVDKKTWLQETIVSMAVAGAILGAAFGGWMNDKFGRRKSIIAADCLFLIGAIIMALVPAPWVIIIG</sequence>
<comment type="caution">
    <text evidence="9">The sequence shown here is derived from an EMBL/GenBank/DDBJ whole genome shotgun (WGS) entry which is preliminary data.</text>
</comment>
<evidence type="ECO:0000256" key="5">
    <source>
        <dbReference type="ARBA" id="ARBA00023136"/>
    </source>
</evidence>
<evidence type="ECO:0000256" key="4">
    <source>
        <dbReference type="ARBA" id="ARBA00022989"/>
    </source>
</evidence>
<keyword evidence="3 7" id="KW-0812">Transmembrane</keyword>
<feature type="transmembrane region" description="Helical" evidence="7">
    <location>
        <begin position="100"/>
        <end position="123"/>
    </location>
</feature>
<dbReference type="InterPro" id="IPR005828">
    <property type="entry name" value="MFS_sugar_transport-like"/>
</dbReference>
<dbReference type="OMA" id="MPATNTK"/>
<keyword evidence="4 7" id="KW-1133">Transmembrane helix</keyword>
<proteinExistence type="inferred from homology"/>
<dbReference type="AlphaFoldDB" id="A0A2R6QLY6"/>
<dbReference type="GO" id="GO:0005366">
    <property type="term" value="F:myo-inositol:proton symporter activity"/>
    <property type="evidence" value="ECO:0007669"/>
    <property type="project" value="TreeGrafter"/>
</dbReference>
<keyword evidence="2" id="KW-0813">Transport</keyword>
<evidence type="ECO:0000259" key="8">
    <source>
        <dbReference type="PROSITE" id="PS50850"/>
    </source>
</evidence>
<dbReference type="OrthoDB" id="6339427at2759"/>
<feature type="transmembrane region" description="Helical" evidence="7">
    <location>
        <begin position="66"/>
        <end position="88"/>
    </location>
</feature>
<dbReference type="PANTHER" id="PTHR48020">
    <property type="entry name" value="PROTON MYO-INOSITOL COTRANSPORTER"/>
    <property type="match status" value="1"/>
</dbReference>
<dbReference type="InterPro" id="IPR020846">
    <property type="entry name" value="MFS_dom"/>
</dbReference>
<dbReference type="GO" id="GO:0016020">
    <property type="term" value="C:membrane"/>
    <property type="evidence" value="ECO:0007669"/>
    <property type="project" value="UniProtKB-SubCell"/>
</dbReference>
<gene>
    <name evidence="9" type="ORF">CEY00_Acc17515</name>
</gene>
<dbReference type="Pfam" id="PF00083">
    <property type="entry name" value="Sugar_tr"/>
    <property type="match status" value="1"/>
</dbReference>
<reference evidence="10" key="2">
    <citation type="journal article" date="2018" name="BMC Genomics">
        <title>A manually annotated Actinidia chinensis var. chinensis (kiwifruit) genome highlights the challenges associated with draft genomes and gene prediction in plants.</title>
        <authorList>
            <person name="Pilkington S.M."/>
            <person name="Crowhurst R."/>
            <person name="Hilario E."/>
            <person name="Nardozza S."/>
            <person name="Fraser L."/>
            <person name="Peng Y."/>
            <person name="Gunaseelan K."/>
            <person name="Simpson R."/>
            <person name="Tahir J."/>
            <person name="Deroles S.C."/>
            <person name="Templeton K."/>
            <person name="Luo Z."/>
            <person name="Davy M."/>
            <person name="Cheng C."/>
            <person name="McNeilage M."/>
            <person name="Scaglione D."/>
            <person name="Liu Y."/>
            <person name="Zhang Q."/>
            <person name="Datson P."/>
            <person name="De Silva N."/>
            <person name="Gardiner S.E."/>
            <person name="Bassett H."/>
            <person name="Chagne D."/>
            <person name="McCallum J."/>
            <person name="Dzierzon H."/>
            <person name="Deng C."/>
            <person name="Wang Y.Y."/>
            <person name="Barron L."/>
            <person name="Manako K."/>
            <person name="Bowen J."/>
            <person name="Foster T.M."/>
            <person name="Erridge Z.A."/>
            <person name="Tiffin H."/>
            <person name="Waite C.N."/>
            <person name="Davies K.M."/>
            <person name="Grierson E.P."/>
            <person name="Laing W.A."/>
            <person name="Kirk R."/>
            <person name="Chen X."/>
            <person name="Wood M."/>
            <person name="Montefiori M."/>
            <person name="Brummell D.A."/>
            <person name="Schwinn K.E."/>
            <person name="Catanach A."/>
            <person name="Fullerton C."/>
            <person name="Li D."/>
            <person name="Meiyalaghan S."/>
            <person name="Nieuwenhuizen N."/>
            <person name="Read N."/>
            <person name="Prakash R."/>
            <person name="Hunter D."/>
            <person name="Zhang H."/>
            <person name="McKenzie M."/>
            <person name="Knabel M."/>
            <person name="Harris A."/>
            <person name="Allan A.C."/>
            <person name="Gleave A."/>
            <person name="Chen A."/>
            <person name="Janssen B.J."/>
            <person name="Plunkett B."/>
            <person name="Ampomah-Dwamena C."/>
            <person name="Voogd C."/>
            <person name="Leif D."/>
            <person name="Lafferty D."/>
            <person name="Souleyre E.J.F."/>
            <person name="Varkonyi-Gasic E."/>
            <person name="Gambi F."/>
            <person name="Hanley J."/>
            <person name="Yao J.L."/>
            <person name="Cheung J."/>
            <person name="David K.M."/>
            <person name="Warren B."/>
            <person name="Marsh K."/>
            <person name="Snowden K.C."/>
            <person name="Lin-Wang K."/>
            <person name="Brian L."/>
            <person name="Martinez-Sanchez M."/>
            <person name="Wang M."/>
            <person name="Ileperuma N."/>
            <person name="Macnee N."/>
            <person name="Campin R."/>
            <person name="McAtee P."/>
            <person name="Drummond R.S.M."/>
            <person name="Espley R.V."/>
            <person name="Ireland H.S."/>
            <person name="Wu R."/>
            <person name="Atkinson R.G."/>
            <person name="Karunairetnam S."/>
            <person name="Bulley S."/>
            <person name="Chunkath S."/>
            <person name="Hanley Z."/>
            <person name="Storey R."/>
            <person name="Thrimawithana A.H."/>
            <person name="Thomson S."/>
            <person name="David C."/>
            <person name="Testolin R."/>
            <person name="Huang H."/>
            <person name="Hellens R.P."/>
            <person name="Schaffer R.J."/>
        </authorList>
    </citation>
    <scope>NUCLEOTIDE SEQUENCE [LARGE SCALE GENOMIC DNA]</scope>
    <source>
        <strain evidence="10">cv. Red5</strain>
    </source>
</reference>
<dbReference type="PANTHER" id="PTHR48020:SF24">
    <property type="entry name" value="INOSITOL TRANSPORTER 4"/>
    <property type="match status" value="1"/>
</dbReference>
<dbReference type="InterPro" id="IPR050814">
    <property type="entry name" value="Myo-inositol_Transporter"/>
</dbReference>
<dbReference type="Gene3D" id="1.20.1250.20">
    <property type="entry name" value="MFS general substrate transporter like domains"/>
    <property type="match status" value="1"/>
</dbReference>
<accession>A0A2R6QLY6</accession>
<feature type="domain" description="Major facilitator superfamily (MFS) profile" evidence="8">
    <location>
        <begin position="29"/>
        <end position="125"/>
    </location>
</feature>
<evidence type="ECO:0000313" key="9">
    <source>
        <dbReference type="EMBL" id="PSS10420.1"/>
    </source>
</evidence>
<reference evidence="9 10" key="1">
    <citation type="submission" date="2017-07" db="EMBL/GenBank/DDBJ databases">
        <title>An improved, manually edited Actinidia chinensis var. chinensis (kiwifruit) genome highlights the challenges associated with draft genomes and gene prediction in plants.</title>
        <authorList>
            <person name="Pilkington S."/>
            <person name="Crowhurst R."/>
            <person name="Hilario E."/>
            <person name="Nardozza S."/>
            <person name="Fraser L."/>
            <person name="Peng Y."/>
            <person name="Gunaseelan K."/>
            <person name="Simpson R."/>
            <person name="Tahir J."/>
            <person name="Deroles S."/>
            <person name="Templeton K."/>
            <person name="Luo Z."/>
            <person name="Davy M."/>
            <person name="Cheng C."/>
            <person name="Mcneilage M."/>
            <person name="Scaglione D."/>
            <person name="Liu Y."/>
            <person name="Zhang Q."/>
            <person name="Datson P."/>
            <person name="De Silva N."/>
            <person name="Gardiner S."/>
            <person name="Bassett H."/>
            <person name="Chagne D."/>
            <person name="Mccallum J."/>
            <person name="Dzierzon H."/>
            <person name="Deng C."/>
            <person name="Wang Y.-Y."/>
            <person name="Barron N."/>
            <person name="Manako K."/>
            <person name="Bowen J."/>
            <person name="Foster T."/>
            <person name="Erridge Z."/>
            <person name="Tiffin H."/>
            <person name="Waite C."/>
            <person name="Davies K."/>
            <person name="Grierson E."/>
            <person name="Laing W."/>
            <person name="Kirk R."/>
            <person name="Chen X."/>
            <person name="Wood M."/>
            <person name="Montefiori M."/>
            <person name="Brummell D."/>
            <person name="Schwinn K."/>
            <person name="Catanach A."/>
            <person name="Fullerton C."/>
            <person name="Li D."/>
            <person name="Meiyalaghan S."/>
            <person name="Nieuwenhuizen N."/>
            <person name="Read N."/>
            <person name="Prakash R."/>
            <person name="Hunter D."/>
            <person name="Zhang H."/>
            <person name="Mckenzie M."/>
            <person name="Knabel M."/>
            <person name="Harris A."/>
            <person name="Allan A."/>
            <person name="Chen A."/>
            <person name="Janssen B."/>
            <person name="Plunkett B."/>
            <person name="Dwamena C."/>
            <person name="Voogd C."/>
            <person name="Leif D."/>
            <person name="Lafferty D."/>
            <person name="Souleyre E."/>
            <person name="Varkonyi-Gasic E."/>
            <person name="Gambi F."/>
            <person name="Hanley J."/>
            <person name="Yao J.-L."/>
            <person name="Cheung J."/>
            <person name="David K."/>
            <person name="Warren B."/>
            <person name="Marsh K."/>
            <person name="Snowden K."/>
            <person name="Lin-Wang K."/>
            <person name="Brian L."/>
            <person name="Martinez-Sanchez M."/>
            <person name="Wang M."/>
            <person name="Ileperuma N."/>
            <person name="Macnee N."/>
            <person name="Campin R."/>
            <person name="Mcatee P."/>
            <person name="Drummond R."/>
            <person name="Espley R."/>
            <person name="Ireland H."/>
            <person name="Wu R."/>
            <person name="Atkinson R."/>
            <person name="Karunairetnam S."/>
            <person name="Bulley S."/>
            <person name="Chunkath S."/>
            <person name="Hanley Z."/>
            <person name="Storey R."/>
            <person name="Thrimawithana A."/>
            <person name="Thomson S."/>
            <person name="David C."/>
            <person name="Testolin R."/>
        </authorList>
    </citation>
    <scope>NUCLEOTIDE SEQUENCE [LARGE SCALE GENOMIC DNA]</scope>
    <source>
        <strain evidence="10">cv. Red5</strain>
        <tissue evidence="9">Young leaf</tissue>
    </source>
</reference>
<comment type="similarity">
    <text evidence="6">Belongs to the major facilitator superfamily. Phosphate:H(+) symporter (TC 2.A.1.9) family.</text>
</comment>
<keyword evidence="10" id="KW-1185">Reference proteome</keyword>
<dbReference type="EMBL" id="NKQK01000015">
    <property type="protein sequence ID" value="PSS10420.1"/>
    <property type="molecule type" value="Genomic_DNA"/>
</dbReference>
<feature type="transmembrane region" description="Helical" evidence="7">
    <location>
        <begin position="29"/>
        <end position="54"/>
    </location>
</feature>
<name>A0A2R6QLY6_ACTCC</name>
<dbReference type="InParanoid" id="A0A2R6QLY6"/>
<evidence type="ECO:0000256" key="2">
    <source>
        <dbReference type="ARBA" id="ARBA00022448"/>
    </source>
</evidence>
<evidence type="ECO:0000256" key="3">
    <source>
        <dbReference type="ARBA" id="ARBA00022692"/>
    </source>
</evidence>